<dbReference type="Pfam" id="PF01061">
    <property type="entry name" value="ABC2_membrane"/>
    <property type="match status" value="1"/>
</dbReference>
<evidence type="ECO:0000256" key="7">
    <source>
        <dbReference type="ARBA" id="ARBA00023047"/>
    </source>
</evidence>
<keyword evidence="3" id="KW-0813">Transport</keyword>
<sequence length="273" mass="30397">MFATKKNRNFVGATTSVLALIHHQTVYNLRQEHRNALIGLLLSIMQTVVFISVFGLFFVILGVRSSPIRADFMLFLISGVCPFMLHVKCVGAVSSAYKIGNPLMKHRPLTPLVLVMAAALAELYRQTLSVIVLLSIYHVMFNPVHLVDPVGCAAMFVLAWLAGLATGLFFLGISAWAPKGAGLLSTVYRRISMIASGKMMVANALPNAILVFFYWNPLFHIIDQLRGYAFINYNPVKTSYMYAIWFSLVLIVISVLINFATRKYESLSWNAAQ</sequence>
<evidence type="ECO:0000256" key="8">
    <source>
        <dbReference type="ARBA" id="ARBA00023136"/>
    </source>
</evidence>
<keyword evidence="7" id="KW-0762">Sugar transport</keyword>
<dbReference type="GO" id="GO:0005886">
    <property type="term" value="C:plasma membrane"/>
    <property type="evidence" value="ECO:0007669"/>
    <property type="project" value="UniProtKB-SubCell"/>
</dbReference>
<feature type="transmembrane region" description="Helical" evidence="9">
    <location>
        <begin position="199"/>
        <end position="222"/>
    </location>
</feature>
<keyword evidence="6 9" id="KW-1133">Transmembrane helix</keyword>
<dbReference type="Proteomes" id="UP000186216">
    <property type="component" value="Unassembled WGS sequence"/>
</dbReference>
<comment type="subcellular location">
    <subcellularLocation>
        <location evidence="1">Cell membrane</location>
        <topology evidence="1">Multi-pass membrane protein</topology>
    </subcellularLocation>
</comment>
<accession>A0AA45W4L4</accession>
<keyword evidence="14" id="KW-1185">Reference proteome</keyword>
<feature type="transmembrane region" description="Helical" evidence="9">
    <location>
        <begin position="157"/>
        <end position="178"/>
    </location>
</feature>
<dbReference type="GO" id="GO:0140359">
    <property type="term" value="F:ABC-type transporter activity"/>
    <property type="evidence" value="ECO:0007669"/>
    <property type="project" value="InterPro"/>
</dbReference>
<dbReference type="AlphaFoldDB" id="A0AA45W4L4"/>
<keyword evidence="4" id="KW-1003">Cell membrane</keyword>
<keyword evidence="7" id="KW-0625">Polysaccharide transport</keyword>
<feature type="transmembrane region" description="Helical" evidence="9">
    <location>
        <begin position="37"/>
        <end position="60"/>
    </location>
</feature>
<dbReference type="GO" id="GO:0015920">
    <property type="term" value="P:lipopolysaccharide transport"/>
    <property type="evidence" value="ECO:0007669"/>
    <property type="project" value="TreeGrafter"/>
</dbReference>
<feature type="transmembrane region" description="Helical" evidence="9">
    <location>
        <begin position="242"/>
        <end position="260"/>
    </location>
</feature>
<dbReference type="Proteomes" id="UP001215549">
    <property type="component" value="Chromosome"/>
</dbReference>
<reference evidence="12 14" key="2">
    <citation type="submission" date="2021-01" db="EMBL/GenBank/DDBJ databases">
        <title>Biogeographic distribution of Paracoccus.</title>
        <authorList>
            <person name="Hollensteiner J."/>
            <person name="Leineberger J."/>
            <person name="Brinkhoff T."/>
            <person name="Daniel R."/>
        </authorList>
    </citation>
    <scope>NUCLEOTIDE SEQUENCE [LARGE SCALE GENOMIC DNA]</scope>
    <source>
        <strain evidence="12 14">DSM 18447</strain>
    </source>
</reference>
<feature type="domain" description="ABC-2 type transporter transmembrane" evidence="10">
    <location>
        <begin position="31"/>
        <end position="228"/>
    </location>
</feature>
<dbReference type="EMBL" id="FTOU01000006">
    <property type="protein sequence ID" value="SIS85544.1"/>
    <property type="molecule type" value="Genomic_DNA"/>
</dbReference>
<evidence type="ECO:0000256" key="9">
    <source>
        <dbReference type="SAM" id="Phobius"/>
    </source>
</evidence>
<evidence type="ECO:0000256" key="3">
    <source>
        <dbReference type="ARBA" id="ARBA00022448"/>
    </source>
</evidence>
<evidence type="ECO:0000256" key="4">
    <source>
        <dbReference type="ARBA" id="ARBA00022475"/>
    </source>
</evidence>
<evidence type="ECO:0000256" key="2">
    <source>
        <dbReference type="ARBA" id="ARBA00007783"/>
    </source>
</evidence>
<dbReference type="InterPro" id="IPR013525">
    <property type="entry name" value="ABC2_TM"/>
</dbReference>
<keyword evidence="5 9" id="KW-0812">Transmembrane</keyword>
<name>A0AA45W4L4_9RHOB</name>
<dbReference type="PANTHER" id="PTHR30413:SF10">
    <property type="entry name" value="CAPSULE POLYSACCHARIDE EXPORT INNER-MEMBRANE PROTEIN CTRC"/>
    <property type="match status" value="1"/>
</dbReference>
<keyword evidence="8 9" id="KW-0472">Membrane</keyword>
<evidence type="ECO:0000256" key="6">
    <source>
        <dbReference type="ARBA" id="ARBA00022989"/>
    </source>
</evidence>
<dbReference type="PANTHER" id="PTHR30413">
    <property type="entry name" value="INNER MEMBRANE TRANSPORT PERMEASE"/>
    <property type="match status" value="1"/>
</dbReference>
<dbReference type="RefSeq" id="WP_076525865.1">
    <property type="nucleotide sequence ID" value="NZ_CP067140.1"/>
</dbReference>
<evidence type="ECO:0000256" key="5">
    <source>
        <dbReference type="ARBA" id="ARBA00022692"/>
    </source>
</evidence>
<organism evidence="11 13">
    <name type="scientific">Paracoccus saliphilus</name>
    <dbReference type="NCBI Taxonomy" id="405559"/>
    <lineage>
        <taxon>Bacteria</taxon>
        <taxon>Pseudomonadati</taxon>
        <taxon>Pseudomonadota</taxon>
        <taxon>Alphaproteobacteria</taxon>
        <taxon>Rhodobacterales</taxon>
        <taxon>Paracoccaceae</taxon>
        <taxon>Paracoccus</taxon>
    </lineage>
</organism>
<evidence type="ECO:0000256" key="1">
    <source>
        <dbReference type="ARBA" id="ARBA00004651"/>
    </source>
</evidence>
<gene>
    <name evidence="12" type="ORF">JHX88_05190</name>
    <name evidence="11" type="ORF">SAMN05421772_106217</name>
</gene>
<dbReference type="GO" id="GO:0015774">
    <property type="term" value="P:polysaccharide transport"/>
    <property type="evidence" value="ECO:0007669"/>
    <property type="project" value="UniProtKB-KW"/>
</dbReference>
<feature type="transmembrane region" description="Helical" evidence="9">
    <location>
        <begin position="109"/>
        <end position="137"/>
    </location>
</feature>
<feature type="transmembrane region" description="Helical" evidence="9">
    <location>
        <begin position="72"/>
        <end position="97"/>
    </location>
</feature>
<evidence type="ECO:0000259" key="10">
    <source>
        <dbReference type="Pfam" id="PF01061"/>
    </source>
</evidence>
<reference evidence="11 13" key="1">
    <citation type="submission" date="2017-01" db="EMBL/GenBank/DDBJ databases">
        <authorList>
            <person name="Varghese N."/>
            <person name="Submissions S."/>
        </authorList>
    </citation>
    <scope>NUCLEOTIDE SEQUENCE [LARGE SCALE GENOMIC DNA]</scope>
    <source>
        <strain evidence="11 13">DSM 18447</strain>
    </source>
</reference>
<dbReference type="EMBL" id="CP067140">
    <property type="protein sequence ID" value="WCR04142.1"/>
    <property type="molecule type" value="Genomic_DNA"/>
</dbReference>
<evidence type="ECO:0000313" key="14">
    <source>
        <dbReference type="Proteomes" id="UP001215549"/>
    </source>
</evidence>
<protein>
    <submittedName>
        <fullName evidence="12">ABC transporter permease</fullName>
    </submittedName>
    <submittedName>
        <fullName evidence="11">ABC-type polysaccharide/polyol phosphate export permease</fullName>
    </submittedName>
</protein>
<proteinExistence type="inferred from homology"/>
<evidence type="ECO:0000313" key="13">
    <source>
        <dbReference type="Proteomes" id="UP000186216"/>
    </source>
</evidence>
<comment type="similarity">
    <text evidence="2">Belongs to the ABC-2 integral membrane protein family.</text>
</comment>
<evidence type="ECO:0000313" key="11">
    <source>
        <dbReference type="EMBL" id="SIS85544.1"/>
    </source>
</evidence>
<evidence type="ECO:0000313" key="12">
    <source>
        <dbReference type="EMBL" id="WCR04142.1"/>
    </source>
</evidence>